<gene>
    <name evidence="2" type="ORF">MUN89_15640</name>
</gene>
<accession>A0ABY4EFU7</accession>
<protein>
    <submittedName>
        <fullName evidence="2">Helix-turn-helix domain-containing protein</fullName>
    </submittedName>
</protein>
<dbReference type="SMART" id="SM00530">
    <property type="entry name" value="HTH_XRE"/>
    <property type="match status" value="1"/>
</dbReference>
<dbReference type="EMBL" id="CP095073">
    <property type="protein sequence ID" value="UOQ43343.1"/>
    <property type="molecule type" value="Genomic_DNA"/>
</dbReference>
<dbReference type="CDD" id="cd00093">
    <property type="entry name" value="HTH_XRE"/>
    <property type="match status" value="1"/>
</dbReference>
<dbReference type="Pfam" id="PF01381">
    <property type="entry name" value="HTH_3"/>
    <property type="match status" value="1"/>
</dbReference>
<evidence type="ECO:0000313" key="3">
    <source>
        <dbReference type="Proteomes" id="UP000831787"/>
    </source>
</evidence>
<dbReference type="PROSITE" id="PS50943">
    <property type="entry name" value="HTH_CROC1"/>
    <property type="match status" value="1"/>
</dbReference>
<dbReference type="SUPFAM" id="SSF47413">
    <property type="entry name" value="lambda repressor-like DNA-binding domains"/>
    <property type="match status" value="1"/>
</dbReference>
<evidence type="ECO:0000313" key="2">
    <source>
        <dbReference type="EMBL" id="UOQ43343.1"/>
    </source>
</evidence>
<dbReference type="Gene3D" id="1.10.260.40">
    <property type="entry name" value="lambda repressor-like DNA-binding domains"/>
    <property type="match status" value="1"/>
</dbReference>
<name>A0ABY4EFU7_9BACI</name>
<sequence>MYIKSNFKQVLLTRGISQTELGKELNVSPQQMNNWVNGRTKPRIETLFYIASLLECKVDELYKLVK</sequence>
<proteinExistence type="predicted"/>
<reference evidence="2 3" key="1">
    <citation type="submission" date="2022-04" db="EMBL/GenBank/DDBJ databases">
        <title>Halobacillus sp. isolated from saltern.</title>
        <authorList>
            <person name="Won M."/>
            <person name="Lee C.-M."/>
            <person name="Woen H.-Y."/>
            <person name="Kwon S.-W."/>
        </authorList>
    </citation>
    <scope>NUCLEOTIDE SEQUENCE [LARGE SCALE GENOMIC DNA]</scope>
    <source>
        <strain evidence="2 3">SSBR10-3</strain>
    </source>
</reference>
<dbReference type="InterPro" id="IPR001387">
    <property type="entry name" value="Cro/C1-type_HTH"/>
</dbReference>
<evidence type="ECO:0000259" key="1">
    <source>
        <dbReference type="PROSITE" id="PS50943"/>
    </source>
</evidence>
<organism evidence="2 3">
    <name type="scientific">Halobacillus salinarum</name>
    <dbReference type="NCBI Taxonomy" id="2932257"/>
    <lineage>
        <taxon>Bacteria</taxon>
        <taxon>Bacillati</taxon>
        <taxon>Bacillota</taxon>
        <taxon>Bacilli</taxon>
        <taxon>Bacillales</taxon>
        <taxon>Bacillaceae</taxon>
        <taxon>Halobacillus</taxon>
    </lineage>
</organism>
<keyword evidence="3" id="KW-1185">Reference proteome</keyword>
<feature type="domain" description="HTH cro/C1-type" evidence="1">
    <location>
        <begin position="14"/>
        <end position="61"/>
    </location>
</feature>
<dbReference type="RefSeq" id="WP_244708702.1">
    <property type="nucleotide sequence ID" value="NZ_CP095073.1"/>
</dbReference>
<dbReference type="Proteomes" id="UP000831787">
    <property type="component" value="Chromosome"/>
</dbReference>
<dbReference type="InterPro" id="IPR010982">
    <property type="entry name" value="Lambda_DNA-bd_dom_sf"/>
</dbReference>